<dbReference type="EMBL" id="RAZM01000004">
    <property type="protein sequence ID" value="RLT81509.1"/>
    <property type="molecule type" value="Genomic_DNA"/>
</dbReference>
<protein>
    <submittedName>
        <fullName evidence="1">Uncharacterized protein</fullName>
    </submittedName>
</protein>
<gene>
    <name evidence="1" type="ORF">D7Y07_02580</name>
</gene>
<name>A0A3L8ABR2_9BACE</name>
<accession>A0A3L8ABR2</accession>
<comment type="caution">
    <text evidence="1">The sequence shown here is derived from an EMBL/GenBank/DDBJ whole genome shotgun (WGS) entry which is preliminary data.</text>
</comment>
<sequence length="69" mass="8309">MKLIIHVLLVYNKKRLSFVSGYKRDIFDKYTLIYWIQESYTPIFVFFSGDTCQEKANFRILAKKTAEMF</sequence>
<dbReference type="Proteomes" id="UP000267159">
    <property type="component" value="Unassembled WGS sequence"/>
</dbReference>
<evidence type="ECO:0000313" key="2">
    <source>
        <dbReference type="Proteomes" id="UP000267159"/>
    </source>
</evidence>
<organism evidence="1 2">
    <name type="scientific">Bacteroides acidifaciens</name>
    <dbReference type="NCBI Taxonomy" id="85831"/>
    <lineage>
        <taxon>Bacteria</taxon>
        <taxon>Pseudomonadati</taxon>
        <taxon>Bacteroidota</taxon>
        <taxon>Bacteroidia</taxon>
        <taxon>Bacteroidales</taxon>
        <taxon>Bacteroidaceae</taxon>
        <taxon>Bacteroides</taxon>
    </lineage>
</organism>
<dbReference type="AlphaFoldDB" id="A0A3L8ABR2"/>
<reference evidence="1 2" key="1">
    <citation type="submission" date="2018-09" db="EMBL/GenBank/DDBJ databases">
        <title>Murine metabolic-syndrome-specific gut microbial biobank.</title>
        <authorList>
            <person name="Liu C."/>
        </authorList>
    </citation>
    <scope>NUCLEOTIDE SEQUENCE [LARGE SCALE GENOMIC DNA]</scope>
    <source>
        <strain evidence="1 2">0.1X-D8-26</strain>
    </source>
</reference>
<evidence type="ECO:0000313" key="1">
    <source>
        <dbReference type="EMBL" id="RLT81509.1"/>
    </source>
</evidence>
<proteinExistence type="predicted"/>